<sequence length="166" mass="17978">MDQKDRADVGDAPVVSEGGRSPSTLSSGQAPPLAKGGAALGPLAPGQRRSAGRKREVLLRLMRERHLLSPHRARSRPETSHERHHRGAERIGKIGTTRVTTVRDGKAWLFGVVEHGNAEMLVWHVARRGTRYEAIQALGMAVCQQFGDLSAGAARGLAMRRDHGSN</sequence>
<comment type="caution">
    <text evidence="2">The sequence shown here is derived from an EMBL/GenBank/DDBJ whole genome shotgun (WGS) entry which is preliminary data.</text>
</comment>
<proteinExistence type="predicted"/>
<feature type="region of interest" description="Disordered" evidence="1">
    <location>
        <begin position="68"/>
        <end position="87"/>
    </location>
</feature>
<dbReference type="Proteomes" id="UP001243009">
    <property type="component" value="Unassembled WGS sequence"/>
</dbReference>
<gene>
    <name evidence="2" type="ORF">Q7A36_20035</name>
</gene>
<accession>A0ABT9E3G9</accession>
<evidence type="ECO:0000313" key="3">
    <source>
        <dbReference type="Proteomes" id="UP001243009"/>
    </source>
</evidence>
<evidence type="ECO:0008006" key="4">
    <source>
        <dbReference type="Google" id="ProtNLM"/>
    </source>
</evidence>
<feature type="compositionally biased region" description="Low complexity" evidence="1">
    <location>
        <begin position="30"/>
        <end position="46"/>
    </location>
</feature>
<feature type="non-terminal residue" evidence="2">
    <location>
        <position position="166"/>
    </location>
</feature>
<organism evidence="2 3">
    <name type="scientific">Paracraurococcus lichenis</name>
    <dbReference type="NCBI Taxonomy" id="3064888"/>
    <lineage>
        <taxon>Bacteria</taxon>
        <taxon>Pseudomonadati</taxon>
        <taxon>Pseudomonadota</taxon>
        <taxon>Alphaproteobacteria</taxon>
        <taxon>Acetobacterales</taxon>
        <taxon>Roseomonadaceae</taxon>
        <taxon>Paracraurococcus</taxon>
    </lineage>
</organism>
<evidence type="ECO:0000313" key="2">
    <source>
        <dbReference type="EMBL" id="MDO9710652.1"/>
    </source>
</evidence>
<evidence type="ECO:0000256" key="1">
    <source>
        <dbReference type="SAM" id="MobiDB-lite"/>
    </source>
</evidence>
<keyword evidence="3" id="KW-1185">Reference proteome</keyword>
<feature type="region of interest" description="Disordered" evidence="1">
    <location>
        <begin position="1"/>
        <end position="53"/>
    </location>
</feature>
<dbReference type="EMBL" id="JAUTWS010000019">
    <property type="protein sequence ID" value="MDO9710652.1"/>
    <property type="molecule type" value="Genomic_DNA"/>
</dbReference>
<protein>
    <recommendedName>
        <fullName evidence="4">Transposase</fullName>
    </recommendedName>
</protein>
<reference evidence="2 3" key="1">
    <citation type="submission" date="2023-08" db="EMBL/GenBank/DDBJ databases">
        <title>The draft genome sequence of Paracraurococcus sp. LOR1-02.</title>
        <authorList>
            <person name="Kingkaew E."/>
            <person name="Tanasupawat S."/>
        </authorList>
    </citation>
    <scope>NUCLEOTIDE SEQUENCE [LARGE SCALE GENOMIC DNA]</scope>
    <source>
        <strain evidence="2 3">LOR1-02</strain>
    </source>
</reference>
<name>A0ABT9E3G9_9PROT</name>